<comment type="caution">
    <text evidence="6">The sequence shown here is derived from an EMBL/GenBank/DDBJ whole genome shotgun (WGS) entry which is preliminary data.</text>
</comment>
<organism evidence="6 7">
    <name type="scientific">Clonostachys chloroleuca</name>
    <dbReference type="NCBI Taxonomy" id="1926264"/>
    <lineage>
        <taxon>Eukaryota</taxon>
        <taxon>Fungi</taxon>
        <taxon>Dikarya</taxon>
        <taxon>Ascomycota</taxon>
        <taxon>Pezizomycotina</taxon>
        <taxon>Sordariomycetes</taxon>
        <taxon>Hypocreomycetidae</taxon>
        <taxon>Hypocreales</taxon>
        <taxon>Bionectriaceae</taxon>
        <taxon>Clonostachys</taxon>
    </lineage>
</organism>
<dbReference type="Pfam" id="PF12767">
    <property type="entry name" value="SAGA-Tad1"/>
    <property type="match status" value="1"/>
</dbReference>
<feature type="compositionally biased region" description="Basic and acidic residues" evidence="5">
    <location>
        <begin position="336"/>
        <end position="347"/>
    </location>
</feature>
<dbReference type="InterPro" id="IPR024738">
    <property type="entry name" value="Hfi1/Tada1"/>
</dbReference>
<keyword evidence="3" id="KW-0804">Transcription</keyword>
<evidence type="ECO:0008006" key="8">
    <source>
        <dbReference type="Google" id="ProtNLM"/>
    </source>
</evidence>
<evidence type="ECO:0000256" key="1">
    <source>
        <dbReference type="ARBA" id="ARBA00004123"/>
    </source>
</evidence>
<dbReference type="Proteomes" id="UP001160390">
    <property type="component" value="Unassembled WGS sequence"/>
</dbReference>
<proteinExistence type="predicted"/>
<dbReference type="EMBL" id="CABFNP030000786">
    <property type="protein sequence ID" value="CAI6086337.1"/>
    <property type="molecule type" value="Genomic_DNA"/>
</dbReference>
<reference evidence="6" key="1">
    <citation type="submission" date="2023-01" db="EMBL/GenBank/DDBJ databases">
        <authorList>
            <person name="Piombo E."/>
        </authorList>
    </citation>
    <scope>NUCLEOTIDE SEQUENCE</scope>
</reference>
<evidence type="ECO:0000313" key="7">
    <source>
        <dbReference type="Proteomes" id="UP001160390"/>
    </source>
</evidence>
<evidence type="ECO:0000256" key="4">
    <source>
        <dbReference type="ARBA" id="ARBA00023242"/>
    </source>
</evidence>
<keyword evidence="7" id="KW-1185">Reference proteome</keyword>
<dbReference type="GO" id="GO:0003713">
    <property type="term" value="F:transcription coactivator activity"/>
    <property type="evidence" value="ECO:0007669"/>
    <property type="project" value="TreeGrafter"/>
</dbReference>
<dbReference type="GO" id="GO:0006357">
    <property type="term" value="P:regulation of transcription by RNA polymerase II"/>
    <property type="evidence" value="ECO:0007669"/>
    <property type="project" value="TreeGrafter"/>
</dbReference>
<comment type="subcellular location">
    <subcellularLocation>
        <location evidence="1">Nucleus</location>
    </subcellularLocation>
</comment>
<sequence>MPDIDINPAALSRPSINIATPTLATKTITVSGAGIQKTTKSSQIIPARIDLEPLYTALKAAINPEQWISYKETIGEFFCGRLNQAEYSERIDPILDSPNGEKVHLHNQLLEAIHGNLTREMPDQGPAPWVSANDKPVVPTGIKPVTGDAAERRLKGEVMLLPARDRRRVKDLAQNDVGLALRSFTIQSLANTDVPKFDPHESMVSVFMESRRRPSAASEVPASAGVLNNMNLDLEIRKRFAQPLAVESGEFPDVGMIGGRMMPFCYEAGLVSGHAADAAQFISVATETFIKEVLNQIFSRTRSNGPGEAGSAGFGVGTTWVQTRQYRKQLNEEEDMAQHGKLTRDKNGLLPVESKAARERGPLSMADLRLSLEMGDTGMSSFPLLMVGIMSGYREGELENWTDYTWVDDEEPISNGHDWYTSNVDGHEVFELPNGPSNGGPDPMDIDSEPWWDGTDVHDMDMIDGVLESCLAVNS</sequence>
<keyword evidence="2" id="KW-0805">Transcription regulation</keyword>
<evidence type="ECO:0000256" key="2">
    <source>
        <dbReference type="ARBA" id="ARBA00023015"/>
    </source>
</evidence>
<gene>
    <name evidence="6" type="ORF">CCHLO57077_00010331</name>
</gene>
<dbReference type="PANTHER" id="PTHR21277">
    <property type="entry name" value="TRANSCRIPTIONAL ADAPTER 1"/>
    <property type="match status" value="1"/>
</dbReference>
<protein>
    <recommendedName>
        <fullName evidence="8">Transcriptional coactivator HFI1/ADA1</fullName>
    </recommendedName>
</protein>
<evidence type="ECO:0000256" key="5">
    <source>
        <dbReference type="SAM" id="MobiDB-lite"/>
    </source>
</evidence>
<accession>A0AA35LZ29</accession>
<dbReference type="AlphaFoldDB" id="A0AA35LZ29"/>
<keyword evidence="4" id="KW-0539">Nucleus</keyword>
<dbReference type="PANTHER" id="PTHR21277:SF5">
    <property type="entry name" value="TRANSCRIPTIONAL ADAPTER 1"/>
    <property type="match status" value="1"/>
</dbReference>
<feature type="region of interest" description="Disordered" evidence="5">
    <location>
        <begin position="334"/>
        <end position="356"/>
    </location>
</feature>
<evidence type="ECO:0000256" key="3">
    <source>
        <dbReference type="ARBA" id="ARBA00023163"/>
    </source>
</evidence>
<dbReference type="GO" id="GO:0005634">
    <property type="term" value="C:nucleus"/>
    <property type="evidence" value="ECO:0007669"/>
    <property type="project" value="UniProtKB-SubCell"/>
</dbReference>
<dbReference type="GO" id="GO:0000124">
    <property type="term" value="C:SAGA complex"/>
    <property type="evidence" value="ECO:0007669"/>
    <property type="project" value="TreeGrafter"/>
</dbReference>
<name>A0AA35LZ29_9HYPO</name>
<evidence type="ECO:0000313" key="6">
    <source>
        <dbReference type="EMBL" id="CAI6086337.1"/>
    </source>
</evidence>